<evidence type="ECO:0000256" key="2">
    <source>
        <dbReference type="SAM" id="SignalP"/>
    </source>
</evidence>
<evidence type="ECO:0000259" key="3">
    <source>
        <dbReference type="Pfam" id="PF18962"/>
    </source>
</evidence>
<dbReference type="Proteomes" id="UP000253436">
    <property type="component" value="Unassembled WGS sequence"/>
</dbReference>
<dbReference type="SUPFAM" id="SSF55486">
    <property type="entry name" value="Metalloproteases ('zincins'), catalytic domain"/>
    <property type="match status" value="1"/>
</dbReference>
<keyword evidence="5" id="KW-1185">Reference proteome</keyword>
<dbReference type="InterPro" id="IPR013783">
    <property type="entry name" value="Ig-like_fold"/>
</dbReference>
<feature type="signal peptide" evidence="2">
    <location>
        <begin position="1"/>
        <end position="23"/>
    </location>
</feature>
<name>A0A368ZJP9_9FLAO</name>
<organism evidence="4 5">
    <name type="scientific">Winogradskyella arenosi</name>
    <dbReference type="NCBI Taxonomy" id="533325"/>
    <lineage>
        <taxon>Bacteria</taxon>
        <taxon>Pseudomonadati</taxon>
        <taxon>Bacteroidota</taxon>
        <taxon>Flavobacteriia</taxon>
        <taxon>Flavobacteriales</taxon>
        <taxon>Flavobacteriaceae</taxon>
        <taxon>Winogradskyella</taxon>
    </lineage>
</organism>
<gene>
    <name evidence="4" type="ORF">DFQ08_101455</name>
</gene>
<dbReference type="Gene3D" id="2.60.120.260">
    <property type="entry name" value="Galactose-binding domain-like"/>
    <property type="match status" value="1"/>
</dbReference>
<evidence type="ECO:0000256" key="1">
    <source>
        <dbReference type="ARBA" id="ARBA00022729"/>
    </source>
</evidence>
<sequence length="901" mass="96650">MLKNYALKLCTVAIVLLSVSAQAQNSTSLWTRVDEQKAKQSEQVIRKIKLQDEAFFQLNLEALKTVLETVGNRENTGNTVVSFPNSEGKLSAYQVFEASVMEDELQAKYPNLRSYAGQGVDNPNEIIRFSVTTKGLHAMVLGTQKGTQFIDPFSTTGDLYTVYAKSAIYDSNSEFECGVIEDETLLENTTLNTTSARDANDATLRNYRLAVACTGEYTQFHGGTVADALAAIVVTITRVNSVYERDLSITLTLVADNDDIIFTDPATDNLNNDNESILISQSQSVIDAAITTGGYDVGHTFSTGAGGLAGVGVTCNSNFKARGVTGVSQPIGDAFDIDYVSHELGHQFGAPHTFNGTIGSCAGGNRSTFNAYEPGSGSTIMAYAGICGSDNVQVGSDAYFHQNSLNAIWSHVSSTGTCPVNRTATGNSEPTAEAGANYSIPKGTPYKLDGSNSTDVDGMETLTYTWEQYDLGDAGLPTETITSGPLVRSFEGTTNPTRFVPQLSDLLNNGGTSTTWEKLSNVDRNINFKLTVRDNDARGGQTDSDQMTITNVSAAGPFVVTSQNESQIVWTPGETETITWEVAGTTGNGVNTANVNILLSTDEGLTYSTVLASNVPNDGSHTVTVPDVSAPKCRIMVEGAGNIFFNVNTSFFAVGNYVYENVQVCESYTYNLNIAVPESSTGYTGYALTFPTSINMTDANIAVDITHPNSGDLFYGVRHPEYSGSFLIRLASQECSGSANPNLVFDDQGSAINCGTLSNGDIVIPEDALSAVNGTNAQGNWIFYIFDNTVNNTSSVLNSVTIEACQFSTEAVLSVEDNELEALSIYPNPNNGDFNVQFNPRSGEEISLAVYDIRGRAIYAESYNSVSRFNETVHLQNAQSGVYLLTITDGGQKVTKKIIVE</sequence>
<dbReference type="AlphaFoldDB" id="A0A368ZJP9"/>
<dbReference type="Gene3D" id="3.40.390.10">
    <property type="entry name" value="Collagenase (Catalytic Domain)"/>
    <property type="match status" value="1"/>
</dbReference>
<evidence type="ECO:0000313" key="4">
    <source>
        <dbReference type="EMBL" id="RCW93658.1"/>
    </source>
</evidence>
<dbReference type="GO" id="GO:0008237">
    <property type="term" value="F:metallopeptidase activity"/>
    <property type="evidence" value="ECO:0007669"/>
    <property type="project" value="InterPro"/>
</dbReference>
<accession>A0A368ZJP9</accession>
<dbReference type="Pfam" id="PF13583">
    <property type="entry name" value="Reprolysin_4"/>
    <property type="match status" value="1"/>
</dbReference>
<dbReference type="NCBIfam" id="TIGR04183">
    <property type="entry name" value="Por_Secre_tail"/>
    <property type="match status" value="1"/>
</dbReference>
<keyword evidence="1 2" id="KW-0732">Signal</keyword>
<dbReference type="EMBL" id="QPJO01000001">
    <property type="protein sequence ID" value="RCW93658.1"/>
    <property type="molecule type" value="Genomic_DNA"/>
</dbReference>
<dbReference type="InterPro" id="IPR024079">
    <property type="entry name" value="MetalloPept_cat_dom_sf"/>
</dbReference>
<comment type="caution">
    <text evidence="4">The sequence shown here is derived from an EMBL/GenBank/DDBJ whole genome shotgun (WGS) entry which is preliminary data.</text>
</comment>
<feature type="domain" description="Secretion system C-terminal sorting" evidence="3">
    <location>
        <begin position="825"/>
        <end position="900"/>
    </location>
</feature>
<protein>
    <submittedName>
        <fullName evidence="4">Putative secreted protein (Por secretion system target)</fullName>
    </submittedName>
</protein>
<reference evidence="4 5" key="1">
    <citation type="submission" date="2018-07" db="EMBL/GenBank/DDBJ databases">
        <title>Genomic Encyclopedia of Type Strains, Phase III (KMG-III): the genomes of soil and plant-associated and newly described type strains.</title>
        <authorList>
            <person name="Whitman W."/>
        </authorList>
    </citation>
    <scope>NUCLEOTIDE SEQUENCE [LARGE SCALE GENOMIC DNA]</scope>
    <source>
        <strain evidence="4 5">CECT 7958</strain>
    </source>
</reference>
<dbReference type="Gene3D" id="2.60.40.10">
    <property type="entry name" value="Immunoglobulins"/>
    <property type="match status" value="1"/>
</dbReference>
<evidence type="ECO:0000313" key="5">
    <source>
        <dbReference type="Proteomes" id="UP000253436"/>
    </source>
</evidence>
<dbReference type="InterPro" id="IPR026444">
    <property type="entry name" value="Secre_tail"/>
</dbReference>
<feature type="chain" id="PRO_5016810839" evidence="2">
    <location>
        <begin position="24"/>
        <end position="901"/>
    </location>
</feature>
<dbReference type="Pfam" id="PF18962">
    <property type="entry name" value="Por_Secre_tail"/>
    <property type="match status" value="1"/>
</dbReference>
<dbReference type="OrthoDB" id="9792152at2"/>
<proteinExistence type="predicted"/>
<dbReference type="RefSeq" id="WP_114308168.1">
    <property type="nucleotide sequence ID" value="NZ_QPJO01000001.1"/>
</dbReference>